<dbReference type="GO" id="GO:0006952">
    <property type="term" value="P:defense response"/>
    <property type="evidence" value="ECO:0007669"/>
    <property type="project" value="InterPro"/>
</dbReference>
<evidence type="ECO:0000256" key="4">
    <source>
        <dbReference type="ARBA" id="ARBA00023157"/>
    </source>
</evidence>
<evidence type="ECO:0000256" key="5">
    <source>
        <dbReference type="SAM" id="SignalP"/>
    </source>
</evidence>
<gene>
    <name evidence="6" type="primary">mytimacin-2</name>
</gene>
<sequence length="92" mass="9909">MKTILFLAIIATLSWSEIEACGGGGGGSGSKSWIGGCWETWSRCTRWSNSMTGILWKSCSDRCKELGHTGGSCKLSKSNCPLSSKAYQCQCF</sequence>
<comment type="similarity">
    <text evidence="2">Belongs to the macin family.</text>
</comment>
<keyword evidence="5" id="KW-0732">Signal</keyword>
<keyword evidence="3" id="KW-0964">Secreted</keyword>
<protein>
    <submittedName>
        <fullName evidence="6">Mytimacin-2</fullName>
    </submittedName>
</protein>
<keyword evidence="4" id="KW-1015">Disulfide bond</keyword>
<dbReference type="InterPro" id="IPR038456">
    <property type="entry name" value="Macin_sf"/>
</dbReference>
<dbReference type="SMR" id="G4U4K5"/>
<dbReference type="Gene3D" id="3.30.30.100">
    <property type="match status" value="1"/>
</dbReference>
<evidence type="ECO:0000313" key="6">
    <source>
        <dbReference type="EMBL" id="CCC15016.1"/>
    </source>
</evidence>
<accession>G4U4K5</accession>
<proteinExistence type="evidence at transcript level"/>
<dbReference type="GO" id="GO:0005576">
    <property type="term" value="C:extracellular region"/>
    <property type="evidence" value="ECO:0007669"/>
    <property type="project" value="UniProtKB-SubCell"/>
</dbReference>
<comment type="subcellular location">
    <subcellularLocation>
        <location evidence="1">Secreted</location>
    </subcellularLocation>
</comment>
<evidence type="ECO:0000256" key="1">
    <source>
        <dbReference type="ARBA" id="ARBA00004613"/>
    </source>
</evidence>
<dbReference type="AlphaFoldDB" id="G4U4K5"/>
<dbReference type="EMBL" id="FR873275">
    <property type="protein sequence ID" value="CCC15016.1"/>
    <property type="molecule type" value="mRNA"/>
</dbReference>
<dbReference type="InterPro" id="IPR029230">
    <property type="entry name" value="Macin"/>
</dbReference>
<organism evidence="6">
    <name type="scientific">Mytilus galloprovincialis</name>
    <name type="common">Mediterranean mussel</name>
    <dbReference type="NCBI Taxonomy" id="29158"/>
    <lineage>
        <taxon>Eukaryota</taxon>
        <taxon>Metazoa</taxon>
        <taxon>Spiralia</taxon>
        <taxon>Lophotrochozoa</taxon>
        <taxon>Mollusca</taxon>
        <taxon>Bivalvia</taxon>
        <taxon>Autobranchia</taxon>
        <taxon>Pteriomorphia</taxon>
        <taxon>Mytilida</taxon>
        <taxon>Mytiloidea</taxon>
        <taxon>Mytilidae</taxon>
        <taxon>Mytilinae</taxon>
        <taxon>Mytilus</taxon>
    </lineage>
</organism>
<evidence type="ECO:0000256" key="2">
    <source>
        <dbReference type="ARBA" id="ARBA00010366"/>
    </source>
</evidence>
<evidence type="ECO:0000256" key="3">
    <source>
        <dbReference type="ARBA" id="ARBA00022525"/>
    </source>
</evidence>
<name>G4U4K5_MYTGA</name>
<reference evidence="6" key="1">
    <citation type="journal article" date="2012" name="Dev. Comp. Immunol.">
        <title>Big defensins and mytimacins, new AMP families of the Mediterranean mussel Mytilus galloprovincialis.</title>
        <authorList>
            <person name="Gerdol M."/>
            <person name="De Moro G."/>
            <person name="Manfrin C."/>
            <person name="Venier P."/>
            <person name="Pallavicini A."/>
        </authorList>
    </citation>
    <scope>NUCLEOTIDE SEQUENCE</scope>
    <source>
        <tissue evidence="6">Mixed tissue of hemocytes</tissue>
    </source>
</reference>
<feature type="chain" id="PRO_5003469050" evidence="5">
    <location>
        <begin position="17"/>
        <end position="92"/>
    </location>
</feature>
<feature type="signal peptide" evidence="5">
    <location>
        <begin position="1"/>
        <end position="16"/>
    </location>
</feature>
<dbReference type="Pfam" id="PF14865">
    <property type="entry name" value="Macin"/>
    <property type="match status" value="1"/>
</dbReference>